<evidence type="ECO:0000313" key="1">
    <source>
        <dbReference type="EMBL" id="QJB01130.1"/>
    </source>
</evidence>
<organism evidence="1">
    <name type="scientific">viral metagenome</name>
    <dbReference type="NCBI Taxonomy" id="1070528"/>
    <lineage>
        <taxon>unclassified sequences</taxon>
        <taxon>metagenomes</taxon>
        <taxon>organismal metagenomes</taxon>
    </lineage>
</organism>
<protein>
    <submittedName>
        <fullName evidence="1">Uncharacterized protein</fullName>
    </submittedName>
</protein>
<proteinExistence type="predicted"/>
<reference evidence="1" key="1">
    <citation type="submission" date="2020-03" db="EMBL/GenBank/DDBJ databases">
        <title>The deep terrestrial virosphere.</title>
        <authorList>
            <person name="Holmfeldt K."/>
            <person name="Nilsson E."/>
            <person name="Simone D."/>
            <person name="Lopez-Fernandez M."/>
            <person name="Wu X."/>
            <person name="de Brujin I."/>
            <person name="Lundin D."/>
            <person name="Andersson A."/>
            <person name="Bertilsson S."/>
            <person name="Dopson M."/>
        </authorList>
    </citation>
    <scope>NUCLEOTIDE SEQUENCE</scope>
    <source>
        <strain evidence="1">MM171A00145</strain>
    </source>
</reference>
<dbReference type="AlphaFoldDB" id="A0A6M3M4L7"/>
<name>A0A6M3M4L7_9ZZZZ</name>
<accession>A0A6M3M4L7</accession>
<gene>
    <name evidence="1" type="ORF">MM171A00145_0067</name>
</gene>
<sequence>MTSDEYRVEVSFPLCCIPTDGASIAEILYCTYNRGGDHRTAGLNFAGDPCPIWAELPSNVRAKWVAVAMAVTACKGVG</sequence>
<dbReference type="EMBL" id="MT143705">
    <property type="protein sequence ID" value="QJB01130.1"/>
    <property type="molecule type" value="Genomic_DNA"/>
</dbReference>